<feature type="transmembrane region" description="Helical" evidence="1">
    <location>
        <begin position="122"/>
        <end position="141"/>
    </location>
</feature>
<evidence type="ECO:0008006" key="4">
    <source>
        <dbReference type="Google" id="ProtNLM"/>
    </source>
</evidence>
<evidence type="ECO:0000313" key="2">
    <source>
        <dbReference type="EMBL" id="MFD1863620.1"/>
    </source>
</evidence>
<reference evidence="3" key="1">
    <citation type="journal article" date="2019" name="Int. J. Syst. Evol. Microbiol.">
        <title>The Global Catalogue of Microorganisms (GCM) 10K type strain sequencing project: providing services to taxonomists for standard genome sequencing and annotation.</title>
        <authorList>
            <consortium name="The Broad Institute Genomics Platform"/>
            <consortium name="The Broad Institute Genome Sequencing Center for Infectious Disease"/>
            <person name="Wu L."/>
            <person name="Ma J."/>
        </authorList>
    </citation>
    <scope>NUCLEOTIDE SEQUENCE [LARGE SCALE GENOMIC DNA]</scope>
    <source>
        <strain evidence="3">CGMCC 1.15475</strain>
    </source>
</reference>
<keyword evidence="1" id="KW-0472">Membrane</keyword>
<evidence type="ECO:0000256" key="1">
    <source>
        <dbReference type="SAM" id="Phobius"/>
    </source>
</evidence>
<keyword evidence="1" id="KW-0812">Transmembrane</keyword>
<name>A0ABW4QJ96_9BACL</name>
<feature type="transmembrane region" description="Helical" evidence="1">
    <location>
        <begin position="20"/>
        <end position="42"/>
    </location>
</feature>
<feature type="transmembrane region" description="Helical" evidence="1">
    <location>
        <begin position="162"/>
        <end position="182"/>
    </location>
</feature>
<accession>A0ABW4QJ96</accession>
<dbReference type="RefSeq" id="WP_204893527.1">
    <property type="nucleotide sequence ID" value="NZ_JBHUFW010000009.1"/>
</dbReference>
<feature type="transmembrane region" description="Helical" evidence="1">
    <location>
        <begin position="57"/>
        <end position="75"/>
    </location>
</feature>
<feature type="transmembrane region" description="Helical" evidence="1">
    <location>
        <begin position="194"/>
        <end position="218"/>
    </location>
</feature>
<proteinExistence type="predicted"/>
<dbReference type="EMBL" id="JBHUFW010000009">
    <property type="protein sequence ID" value="MFD1863620.1"/>
    <property type="molecule type" value="Genomic_DNA"/>
</dbReference>
<keyword evidence="3" id="KW-1185">Reference proteome</keyword>
<keyword evidence="1" id="KW-1133">Transmembrane helix</keyword>
<protein>
    <recommendedName>
        <fullName evidence="4">Glycerophosphoryl diester phosphodiesterase membrane domain-containing protein</fullName>
    </recommendedName>
</protein>
<comment type="caution">
    <text evidence="2">The sequence shown here is derived from an EMBL/GenBank/DDBJ whole genome shotgun (WGS) entry which is preliminary data.</text>
</comment>
<dbReference type="Proteomes" id="UP001597273">
    <property type="component" value="Unassembled WGS sequence"/>
</dbReference>
<sequence>MERPIRSALTFFGHKYERILLLVLFIQLPVILIQFFAANYILAVTPTFGTLFSIADVYNAFIVFSFFLFALVPFVHFWHSEEMGVENPLRQTFLHFALKAFHFFLFSVVAAAAVTIGLMLFILPGVILLGIFSLAPILAIMDKESVWTSVRESIRIFKVHHWKIVLLIAAFGFAEIIGSYILQTIVMDITTSFLAIAICHIFLNTIFLPLFYLILAAYTAKWREDMSLFAIGNKETGFSE</sequence>
<gene>
    <name evidence="2" type="ORF">ACFSDB_11885</name>
</gene>
<organism evidence="2 3">
    <name type="scientific">Planococcus chinensis</name>
    <dbReference type="NCBI Taxonomy" id="272917"/>
    <lineage>
        <taxon>Bacteria</taxon>
        <taxon>Bacillati</taxon>
        <taxon>Bacillota</taxon>
        <taxon>Bacilli</taxon>
        <taxon>Bacillales</taxon>
        <taxon>Caryophanaceae</taxon>
        <taxon>Planococcus</taxon>
    </lineage>
</organism>
<evidence type="ECO:0000313" key="3">
    <source>
        <dbReference type="Proteomes" id="UP001597273"/>
    </source>
</evidence>
<feature type="transmembrane region" description="Helical" evidence="1">
    <location>
        <begin position="96"/>
        <end position="116"/>
    </location>
</feature>